<reference evidence="3" key="1">
    <citation type="journal article" date="2019" name="Int. J. Syst. Evol. Microbiol.">
        <title>The Global Catalogue of Microorganisms (GCM) 10K type strain sequencing project: providing services to taxonomists for standard genome sequencing and annotation.</title>
        <authorList>
            <consortium name="The Broad Institute Genomics Platform"/>
            <consortium name="The Broad Institute Genome Sequencing Center for Infectious Disease"/>
            <person name="Wu L."/>
            <person name="Ma J."/>
        </authorList>
    </citation>
    <scope>NUCLEOTIDE SEQUENCE [LARGE SCALE GENOMIC DNA]</scope>
    <source>
        <strain evidence="3">JCM 17695</strain>
    </source>
</reference>
<feature type="domain" description="Adaptor protein ClpS core" evidence="1">
    <location>
        <begin position="2"/>
        <end position="57"/>
    </location>
</feature>
<dbReference type="EMBL" id="JBHTEY010000004">
    <property type="protein sequence ID" value="MFC7614686.1"/>
    <property type="molecule type" value="Genomic_DNA"/>
</dbReference>
<sequence>MRVLILNDNVTLDVLVAHAFTEICGWSVEQAVAGMSHVHHHGHLPVAECPDRESAEALALRFLRYGIRAVVAP</sequence>
<dbReference type="InterPro" id="IPR014719">
    <property type="entry name" value="Ribosomal_bL12_C/ClpS-like"/>
</dbReference>
<dbReference type="SUPFAM" id="SSF54736">
    <property type="entry name" value="ClpS-like"/>
    <property type="match status" value="1"/>
</dbReference>
<accession>A0ABW2TMG5</accession>
<keyword evidence="2" id="KW-0378">Hydrolase</keyword>
<proteinExistence type="predicted"/>
<keyword evidence="3" id="KW-1185">Reference proteome</keyword>
<dbReference type="Proteomes" id="UP001596512">
    <property type="component" value="Unassembled WGS sequence"/>
</dbReference>
<evidence type="ECO:0000313" key="3">
    <source>
        <dbReference type="Proteomes" id="UP001596512"/>
    </source>
</evidence>
<keyword evidence="2" id="KW-0645">Protease</keyword>
<name>A0ABW2TMG5_9PSEU</name>
<dbReference type="InterPro" id="IPR003769">
    <property type="entry name" value="ClpS_core"/>
</dbReference>
<gene>
    <name evidence="2" type="ORF">ACFQV2_15290</name>
</gene>
<dbReference type="GO" id="GO:0006508">
    <property type="term" value="P:proteolysis"/>
    <property type="evidence" value="ECO:0007669"/>
    <property type="project" value="UniProtKB-KW"/>
</dbReference>
<evidence type="ECO:0000259" key="1">
    <source>
        <dbReference type="Pfam" id="PF02617"/>
    </source>
</evidence>
<dbReference type="GO" id="GO:0008233">
    <property type="term" value="F:peptidase activity"/>
    <property type="evidence" value="ECO:0007669"/>
    <property type="project" value="UniProtKB-KW"/>
</dbReference>
<dbReference type="Gene3D" id="3.30.1390.10">
    <property type="match status" value="1"/>
</dbReference>
<comment type="caution">
    <text evidence="2">The sequence shown here is derived from an EMBL/GenBank/DDBJ whole genome shotgun (WGS) entry which is preliminary data.</text>
</comment>
<dbReference type="Pfam" id="PF02617">
    <property type="entry name" value="ClpS"/>
    <property type="match status" value="1"/>
</dbReference>
<protein>
    <submittedName>
        <fullName evidence="2">ATP-dependent Clp protease adaptor ClpS</fullName>
    </submittedName>
</protein>
<evidence type="ECO:0000313" key="2">
    <source>
        <dbReference type="EMBL" id="MFC7614686.1"/>
    </source>
</evidence>
<organism evidence="2 3">
    <name type="scientific">Actinokineospora soli</name>
    <dbReference type="NCBI Taxonomy" id="1048753"/>
    <lineage>
        <taxon>Bacteria</taxon>
        <taxon>Bacillati</taxon>
        <taxon>Actinomycetota</taxon>
        <taxon>Actinomycetes</taxon>
        <taxon>Pseudonocardiales</taxon>
        <taxon>Pseudonocardiaceae</taxon>
        <taxon>Actinokineospora</taxon>
    </lineage>
</organism>